<feature type="domain" description="LysM" evidence="3">
    <location>
        <begin position="645"/>
        <end position="689"/>
    </location>
</feature>
<reference evidence="4 5" key="1">
    <citation type="submission" date="2022-06" db="EMBL/GenBank/DDBJ databases">
        <title>Isolation of gut microbiota from human fecal samples.</title>
        <authorList>
            <person name="Pamer E.G."/>
            <person name="Barat B."/>
            <person name="Waligurski E."/>
            <person name="Medina S."/>
            <person name="Paddock L."/>
            <person name="Mostad J."/>
        </authorList>
    </citation>
    <scope>NUCLEOTIDE SEQUENCE [LARGE SCALE GENOMIC DNA]</scope>
    <source>
        <strain evidence="4 5">DFI.7.95</strain>
    </source>
</reference>
<dbReference type="PANTHER" id="PTHR11575">
    <property type="entry name" value="5'-NUCLEOTIDASE-RELATED"/>
    <property type="match status" value="1"/>
</dbReference>
<accession>A0ABT1S9E0</accession>
<dbReference type="Proteomes" id="UP001524478">
    <property type="component" value="Unassembled WGS sequence"/>
</dbReference>
<dbReference type="SUPFAM" id="SSF54106">
    <property type="entry name" value="LysM domain"/>
    <property type="match status" value="1"/>
</dbReference>
<dbReference type="Gene3D" id="3.90.780.10">
    <property type="entry name" value="5'-Nucleotidase, C-terminal domain"/>
    <property type="match status" value="1"/>
</dbReference>
<proteinExistence type="inferred from homology"/>
<name>A0ABT1S9E0_9FIRM</name>
<feature type="signal peptide" evidence="2">
    <location>
        <begin position="1"/>
        <end position="29"/>
    </location>
</feature>
<dbReference type="PANTHER" id="PTHR11575:SF6">
    <property type="entry name" value="2',3'-CYCLIC-NUCLEOTIDE 2'-PHOSPHODIESTERASE_3'-NUCLEOTIDASE"/>
    <property type="match status" value="1"/>
</dbReference>
<keyword evidence="2" id="KW-0547">Nucleotide-binding</keyword>
<gene>
    <name evidence="4" type="ORF">NE686_08365</name>
</gene>
<dbReference type="InterPro" id="IPR036907">
    <property type="entry name" value="5'-Nucleotdase_C_sf"/>
</dbReference>
<protein>
    <submittedName>
        <fullName evidence="4">5'-nucleotidase C-terminal domain-containing protein</fullName>
    </submittedName>
</protein>
<sequence length="690" mass="77172">MFLKNKKICSLLLALFMVLGIIIPSTVFADTETIKITVLGTTDLHANIYNWSYEDGKETEDFGMAKVYSVVEKVREENPNTILIDNGDTIQGTILSDDLYNFNLELKHPVIDVMNFMKYDSMTLGNHEFNFGLEMVKKIQEEAEFPILAANANYKADNSYLAKPYIIKEVAGVKVGILGLTNPNIPRWDGPKVEELKFISPLKSAEKHIKEMKEEGVDLIILSTHMGYTSEYGGDGADEIIAKFPEVAAVLTGHAHVTEKQKVGNTLVGAARNEGRQVVRFDFELTKKDNKWIIGDSTVDIIEVKEYEASKELKEYAKEYHNKTLEFLTKVIGTASENFAPASEIPGIPEAQLRDTGLIDLINNVQLKATGADVAGAALFASGSNLRAGDLTYASIFEIYKYPNTLVGVEVTGAELKAYMEWSAAYYNTFIPGDINISFNPNIRVYNYDMFQGVDYKIDLSKPEGERIVDLKFKDELVKDTDTLKLAINNYRYGGLKNMGIIKGEPYFESDPKSLRSYIADYIAENKTIAPIVDNNWEVIGEDFNHPLRDYIIEQVKEGKIEIPKSEDGRTINVKAINAIEMINAGLIPEEVLKANNIKIEEFIEETPAEEPVPTPEVPAVETPAPAPVPTPVPQPEVKPVLAPQKYVVKAGDVLWKIARQFNTTWEKLAEYNNLKNPHLIFPNQVILVP</sequence>
<dbReference type="PROSITE" id="PS51782">
    <property type="entry name" value="LYSM"/>
    <property type="match status" value="1"/>
</dbReference>
<feature type="chain" id="PRO_5045013692" evidence="2">
    <location>
        <begin position="30"/>
        <end position="690"/>
    </location>
</feature>
<dbReference type="CDD" id="cd00118">
    <property type="entry name" value="LysM"/>
    <property type="match status" value="1"/>
</dbReference>
<dbReference type="SUPFAM" id="SSF55816">
    <property type="entry name" value="5'-nucleotidase (syn. UDP-sugar hydrolase), C-terminal domain"/>
    <property type="match status" value="1"/>
</dbReference>
<dbReference type="PRINTS" id="PR01607">
    <property type="entry name" value="APYRASEFAMLY"/>
</dbReference>
<evidence type="ECO:0000259" key="3">
    <source>
        <dbReference type="PROSITE" id="PS51782"/>
    </source>
</evidence>
<dbReference type="SMART" id="SM00257">
    <property type="entry name" value="LysM"/>
    <property type="match status" value="1"/>
</dbReference>
<evidence type="ECO:0000256" key="2">
    <source>
        <dbReference type="RuleBase" id="RU362119"/>
    </source>
</evidence>
<keyword evidence="5" id="KW-1185">Reference proteome</keyword>
<evidence type="ECO:0000313" key="5">
    <source>
        <dbReference type="Proteomes" id="UP001524478"/>
    </source>
</evidence>
<dbReference type="Gene3D" id="3.60.21.10">
    <property type="match status" value="1"/>
</dbReference>
<dbReference type="InterPro" id="IPR006146">
    <property type="entry name" value="5'-Nucleotdase_CS"/>
</dbReference>
<dbReference type="InterPro" id="IPR008334">
    <property type="entry name" value="5'-Nucleotdase_C"/>
</dbReference>
<dbReference type="InterPro" id="IPR029052">
    <property type="entry name" value="Metallo-depent_PP-like"/>
</dbReference>
<dbReference type="Pfam" id="PF01476">
    <property type="entry name" value="LysM"/>
    <property type="match status" value="1"/>
</dbReference>
<evidence type="ECO:0000256" key="1">
    <source>
        <dbReference type="ARBA" id="ARBA00022729"/>
    </source>
</evidence>
<evidence type="ECO:0000313" key="4">
    <source>
        <dbReference type="EMBL" id="MCQ4923093.1"/>
    </source>
</evidence>
<dbReference type="EMBL" id="JANGAC010000005">
    <property type="protein sequence ID" value="MCQ4923093.1"/>
    <property type="molecule type" value="Genomic_DNA"/>
</dbReference>
<dbReference type="InterPro" id="IPR018392">
    <property type="entry name" value="LysM"/>
</dbReference>
<comment type="similarity">
    <text evidence="2">Belongs to the 5'-nucleotidase family.</text>
</comment>
<keyword evidence="1 2" id="KW-0732">Signal</keyword>
<dbReference type="Gene3D" id="3.10.350.10">
    <property type="entry name" value="LysM domain"/>
    <property type="match status" value="1"/>
</dbReference>
<dbReference type="InterPro" id="IPR004843">
    <property type="entry name" value="Calcineurin-like_PHP"/>
</dbReference>
<dbReference type="Pfam" id="PF02872">
    <property type="entry name" value="5_nucleotid_C"/>
    <property type="match status" value="1"/>
</dbReference>
<dbReference type="InterPro" id="IPR006179">
    <property type="entry name" value="5_nucleotidase/apyrase"/>
</dbReference>
<dbReference type="InterPro" id="IPR036779">
    <property type="entry name" value="LysM_dom_sf"/>
</dbReference>
<dbReference type="RefSeq" id="WP_256311142.1">
    <property type="nucleotide sequence ID" value="NZ_JANGAC010000005.1"/>
</dbReference>
<comment type="caution">
    <text evidence="4">The sequence shown here is derived from an EMBL/GenBank/DDBJ whole genome shotgun (WGS) entry which is preliminary data.</text>
</comment>
<dbReference type="PROSITE" id="PS00786">
    <property type="entry name" value="5_NUCLEOTIDASE_2"/>
    <property type="match status" value="1"/>
</dbReference>
<dbReference type="SUPFAM" id="SSF56300">
    <property type="entry name" value="Metallo-dependent phosphatases"/>
    <property type="match status" value="1"/>
</dbReference>
<keyword evidence="2" id="KW-0378">Hydrolase</keyword>
<dbReference type="Pfam" id="PF00149">
    <property type="entry name" value="Metallophos"/>
    <property type="match status" value="1"/>
</dbReference>
<organism evidence="4 5">
    <name type="scientific">Tissierella carlieri</name>
    <dbReference type="NCBI Taxonomy" id="689904"/>
    <lineage>
        <taxon>Bacteria</taxon>
        <taxon>Bacillati</taxon>
        <taxon>Bacillota</taxon>
        <taxon>Tissierellia</taxon>
        <taxon>Tissierellales</taxon>
        <taxon>Tissierellaceae</taxon>
        <taxon>Tissierella</taxon>
    </lineage>
</organism>